<dbReference type="InterPro" id="IPR003615">
    <property type="entry name" value="HNH_nuc"/>
</dbReference>
<dbReference type="GO" id="GO:0004519">
    <property type="term" value="F:endonuclease activity"/>
    <property type="evidence" value="ECO:0007669"/>
    <property type="project" value="InterPro"/>
</dbReference>
<dbReference type="Pfam" id="PF01844">
    <property type="entry name" value="HNH"/>
    <property type="match status" value="1"/>
</dbReference>
<reference evidence="2" key="1">
    <citation type="journal article" date="2020" name="Nature">
        <title>Giant virus diversity and host interactions through global metagenomics.</title>
        <authorList>
            <person name="Schulz F."/>
            <person name="Roux S."/>
            <person name="Paez-Espino D."/>
            <person name="Jungbluth S."/>
            <person name="Walsh D.A."/>
            <person name="Denef V.J."/>
            <person name="McMahon K.D."/>
            <person name="Konstantinidis K.T."/>
            <person name="Eloe-Fadrosh E.A."/>
            <person name="Kyrpides N.C."/>
            <person name="Woyke T."/>
        </authorList>
    </citation>
    <scope>NUCLEOTIDE SEQUENCE</scope>
    <source>
        <strain evidence="2">GVMAG-M-3300021963-12</strain>
    </source>
</reference>
<accession>A0A6C0CT60</accession>
<dbReference type="Gene3D" id="1.10.30.50">
    <property type="match status" value="1"/>
</dbReference>
<dbReference type="CDD" id="cd00085">
    <property type="entry name" value="HNHc"/>
    <property type="match status" value="1"/>
</dbReference>
<sequence length="111" mass="12586">MIVKRKCLTTKVRLAIRKKQGECCGKCGCHLHPRGFHIDHKTPLWCGGSNDPANLWALCVPCHSKKTSRENKMLRTGAIRLTKLEQQMLGVKSSWVHKDVYAKPTGKSYRV</sequence>
<protein>
    <recommendedName>
        <fullName evidence="1">HNH nuclease domain-containing protein</fullName>
    </recommendedName>
</protein>
<name>A0A6C0CT60_9ZZZZ</name>
<proteinExistence type="predicted"/>
<dbReference type="GO" id="GO:0008270">
    <property type="term" value="F:zinc ion binding"/>
    <property type="evidence" value="ECO:0007669"/>
    <property type="project" value="InterPro"/>
</dbReference>
<dbReference type="SMART" id="SM00507">
    <property type="entry name" value="HNHc"/>
    <property type="match status" value="1"/>
</dbReference>
<dbReference type="AlphaFoldDB" id="A0A6C0CT60"/>
<dbReference type="EMBL" id="MN739481">
    <property type="protein sequence ID" value="QHT07443.1"/>
    <property type="molecule type" value="Genomic_DNA"/>
</dbReference>
<dbReference type="InterPro" id="IPR002711">
    <property type="entry name" value="HNH"/>
</dbReference>
<evidence type="ECO:0000313" key="2">
    <source>
        <dbReference type="EMBL" id="QHT07443.1"/>
    </source>
</evidence>
<feature type="domain" description="HNH nuclease" evidence="1">
    <location>
        <begin position="11"/>
        <end position="64"/>
    </location>
</feature>
<dbReference type="GO" id="GO:0003676">
    <property type="term" value="F:nucleic acid binding"/>
    <property type="evidence" value="ECO:0007669"/>
    <property type="project" value="InterPro"/>
</dbReference>
<organism evidence="2">
    <name type="scientific">viral metagenome</name>
    <dbReference type="NCBI Taxonomy" id="1070528"/>
    <lineage>
        <taxon>unclassified sequences</taxon>
        <taxon>metagenomes</taxon>
        <taxon>organismal metagenomes</taxon>
    </lineage>
</organism>
<evidence type="ECO:0000259" key="1">
    <source>
        <dbReference type="SMART" id="SM00507"/>
    </source>
</evidence>